<reference evidence="1" key="1">
    <citation type="submission" date="2023-10" db="EMBL/GenBank/DDBJ databases">
        <title>Genome assemblies of two species of porcelain crab, Petrolisthes cinctipes and Petrolisthes manimaculis (Anomura: Porcellanidae).</title>
        <authorList>
            <person name="Angst P."/>
        </authorList>
    </citation>
    <scope>NUCLEOTIDE SEQUENCE</scope>
    <source>
        <strain evidence="1">PB745_01</strain>
        <tissue evidence="1">Gill</tissue>
    </source>
</reference>
<gene>
    <name evidence="1" type="ORF">Pcinc_032299</name>
</gene>
<dbReference type="InterPro" id="IPR043502">
    <property type="entry name" value="DNA/RNA_pol_sf"/>
</dbReference>
<dbReference type="SUPFAM" id="SSF56672">
    <property type="entry name" value="DNA/RNA polymerases"/>
    <property type="match status" value="1"/>
</dbReference>
<accession>A0AAE1K1Q4</accession>
<organism evidence="1 2">
    <name type="scientific">Petrolisthes cinctipes</name>
    <name type="common">Flat porcelain crab</name>
    <dbReference type="NCBI Taxonomy" id="88211"/>
    <lineage>
        <taxon>Eukaryota</taxon>
        <taxon>Metazoa</taxon>
        <taxon>Ecdysozoa</taxon>
        <taxon>Arthropoda</taxon>
        <taxon>Crustacea</taxon>
        <taxon>Multicrustacea</taxon>
        <taxon>Malacostraca</taxon>
        <taxon>Eumalacostraca</taxon>
        <taxon>Eucarida</taxon>
        <taxon>Decapoda</taxon>
        <taxon>Pleocyemata</taxon>
        <taxon>Anomura</taxon>
        <taxon>Galatheoidea</taxon>
        <taxon>Porcellanidae</taxon>
        <taxon>Petrolisthes</taxon>
    </lineage>
</organism>
<dbReference type="AlphaFoldDB" id="A0AAE1K1Q4"/>
<keyword evidence="2" id="KW-1185">Reference proteome</keyword>
<protein>
    <submittedName>
        <fullName evidence="1">Uncharacterized protein</fullName>
    </submittedName>
</protein>
<dbReference type="GO" id="GO:0071897">
    <property type="term" value="P:DNA biosynthetic process"/>
    <property type="evidence" value="ECO:0007669"/>
    <property type="project" value="UniProtKB-ARBA"/>
</dbReference>
<dbReference type="Proteomes" id="UP001286313">
    <property type="component" value="Unassembled WGS sequence"/>
</dbReference>
<name>A0AAE1K1Q4_PETCI</name>
<comment type="caution">
    <text evidence="1">The sequence shown here is derived from an EMBL/GenBank/DDBJ whole genome shotgun (WGS) entry which is preliminary data.</text>
</comment>
<sequence>MSQEMVGSESGIEKGCGLDGNDIFYPPIMAGVRTFGNNSSAWRNLSQKLLHLESEQAAQLISVLSQSSKVFRDVPGRTTEIVHDVDVGDASPVKLPPYRVSPSRRGILQAELDYMITNKLIEKAISAWSSPEVDETRAEGSGVEYGFRLIQLGTDES</sequence>
<proteinExistence type="predicted"/>
<evidence type="ECO:0000313" key="2">
    <source>
        <dbReference type="Proteomes" id="UP001286313"/>
    </source>
</evidence>
<dbReference type="EMBL" id="JAWQEG010004405">
    <property type="protein sequence ID" value="KAK3861774.1"/>
    <property type="molecule type" value="Genomic_DNA"/>
</dbReference>
<evidence type="ECO:0000313" key="1">
    <source>
        <dbReference type="EMBL" id="KAK3861774.1"/>
    </source>
</evidence>
<dbReference type="Gene3D" id="3.10.10.10">
    <property type="entry name" value="HIV Type 1 Reverse Transcriptase, subunit A, domain 1"/>
    <property type="match status" value="1"/>
</dbReference>